<comment type="function">
    <text evidence="4">S-adenosyl-L-methionine-binding protein that acts as an inhibitor of mTORC1 signaling. Acts as a sensor of S-adenosyl-L-methionine to signal methionine sufficiency to mTORC1. Probably also acts as a S-adenosyl-L-methionine-dependent methyltransferase.</text>
</comment>
<keyword evidence="3 4" id="KW-0949">S-adenosyl-L-methionine</keyword>
<dbReference type="PANTHER" id="PTHR21008:SF0">
    <property type="entry name" value="S-ADENOSYLMETHIONINE SENSOR UPSTREAM OF MTORC1"/>
    <property type="match status" value="1"/>
</dbReference>
<gene>
    <name evidence="5" type="ORF">HHI36_017989</name>
</gene>
<sequence length="330" mass="38728">MQMACSDHIKLSTFIKSVHSNLREKSKSIGFQEAWKEHCRDEQTLEEYAKAMKELAISHWQNNFEKNNSKAISRVEWIYKYCLEYFYNDEAKIQLLRQREREFEIASKMEILLEAILLTPEKCLKLLDVGSCYNPFARYDIFDVLAVDIAPSNPDVYKMDFLTTNIDGTGISENNLPIEHFEIVVFSLFLEYLPTPDLRIQSCMKAYKLLKPEGLLFIITPDSKHVGANAQVMKSWRYILAKIGFSRVRYEKLSHIHCMAFRKSLDKRIAERWADLHENYKIYDKIYIPQELQTKQNTVKTETSITDNKVLFDIDSELPFSSITLMDDIR</sequence>
<dbReference type="GO" id="GO:0008168">
    <property type="term" value="F:methyltransferase activity"/>
    <property type="evidence" value="ECO:0007669"/>
    <property type="project" value="UniProtKB-UniRule"/>
</dbReference>
<dbReference type="InterPro" id="IPR029063">
    <property type="entry name" value="SAM-dependent_MTases_sf"/>
</dbReference>
<comment type="caution">
    <text evidence="5">The sequence shown here is derived from an EMBL/GenBank/DDBJ whole genome shotgun (WGS) entry which is preliminary data.</text>
</comment>
<comment type="similarity">
    <text evidence="4">Belongs to the BMT2 family.</text>
</comment>
<name>A0ABD2NYX8_9CUCU</name>
<evidence type="ECO:0000313" key="6">
    <source>
        <dbReference type="Proteomes" id="UP001516400"/>
    </source>
</evidence>
<dbReference type="Pfam" id="PF11968">
    <property type="entry name" value="Bmt2"/>
    <property type="match status" value="1"/>
</dbReference>
<keyword evidence="2 4" id="KW-0808">Transferase</keyword>
<evidence type="ECO:0000256" key="1">
    <source>
        <dbReference type="ARBA" id="ARBA00022603"/>
    </source>
</evidence>
<accession>A0ABD2NYX8</accession>
<dbReference type="EMBL" id="JABFTP020000165">
    <property type="protein sequence ID" value="KAL3283818.1"/>
    <property type="molecule type" value="Genomic_DNA"/>
</dbReference>
<evidence type="ECO:0000256" key="2">
    <source>
        <dbReference type="ARBA" id="ARBA00022679"/>
    </source>
</evidence>
<reference evidence="5 6" key="1">
    <citation type="journal article" date="2021" name="BMC Biol.">
        <title>Horizontally acquired antibacterial genes associated with adaptive radiation of ladybird beetles.</title>
        <authorList>
            <person name="Li H.S."/>
            <person name="Tang X.F."/>
            <person name="Huang Y.H."/>
            <person name="Xu Z.Y."/>
            <person name="Chen M.L."/>
            <person name="Du X.Y."/>
            <person name="Qiu B.Y."/>
            <person name="Chen P.T."/>
            <person name="Zhang W."/>
            <person name="Slipinski A."/>
            <person name="Escalona H.E."/>
            <person name="Waterhouse R.M."/>
            <person name="Zwick A."/>
            <person name="Pang H."/>
        </authorList>
    </citation>
    <scope>NUCLEOTIDE SEQUENCE [LARGE SCALE GENOMIC DNA]</scope>
    <source>
        <strain evidence="5">SYSU2018</strain>
    </source>
</reference>
<dbReference type="HAMAP" id="MF_03044">
    <property type="entry name" value="BMT2"/>
    <property type="match status" value="1"/>
</dbReference>
<feature type="binding site" evidence="4">
    <location>
        <position position="130"/>
    </location>
    <ligand>
        <name>S-adenosyl-L-methionine</name>
        <dbReference type="ChEBI" id="CHEBI:59789"/>
    </ligand>
</feature>
<dbReference type="AlphaFoldDB" id="A0ABD2NYX8"/>
<keyword evidence="1 4" id="KW-0489">Methyltransferase</keyword>
<evidence type="ECO:0000256" key="4">
    <source>
        <dbReference type="HAMAP-Rule" id="MF_03044"/>
    </source>
</evidence>
<dbReference type="InterPro" id="IPR021867">
    <property type="entry name" value="Bmt2/SAMTOR"/>
</dbReference>
<feature type="binding site" evidence="4">
    <location>
        <position position="148"/>
    </location>
    <ligand>
        <name>S-adenosyl-L-methionine</name>
        <dbReference type="ChEBI" id="CHEBI:59789"/>
    </ligand>
</feature>
<organism evidence="5 6">
    <name type="scientific">Cryptolaemus montrouzieri</name>
    <dbReference type="NCBI Taxonomy" id="559131"/>
    <lineage>
        <taxon>Eukaryota</taxon>
        <taxon>Metazoa</taxon>
        <taxon>Ecdysozoa</taxon>
        <taxon>Arthropoda</taxon>
        <taxon>Hexapoda</taxon>
        <taxon>Insecta</taxon>
        <taxon>Pterygota</taxon>
        <taxon>Neoptera</taxon>
        <taxon>Endopterygota</taxon>
        <taxon>Coleoptera</taxon>
        <taxon>Polyphaga</taxon>
        <taxon>Cucujiformia</taxon>
        <taxon>Coccinelloidea</taxon>
        <taxon>Coccinellidae</taxon>
        <taxon>Scymninae</taxon>
        <taxon>Scymnini</taxon>
        <taxon>Cryptolaemus</taxon>
    </lineage>
</organism>
<dbReference type="SUPFAM" id="SSF53335">
    <property type="entry name" value="S-adenosyl-L-methionine-dependent methyltransferases"/>
    <property type="match status" value="1"/>
</dbReference>
<dbReference type="Proteomes" id="UP001516400">
    <property type="component" value="Unassembled WGS sequence"/>
</dbReference>
<evidence type="ECO:0000256" key="3">
    <source>
        <dbReference type="ARBA" id="ARBA00022691"/>
    </source>
</evidence>
<proteinExistence type="inferred from homology"/>
<dbReference type="PANTHER" id="PTHR21008">
    <property type="entry name" value="S-ADENOSYLMETHIONINE SENSOR UPSTREAM OF MTORC1-RELATED"/>
    <property type="match status" value="1"/>
</dbReference>
<dbReference type="GO" id="GO:0032259">
    <property type="term" value="P:methylation"/>
    <property type="evidence" value="ECO:0007669"/>
    <property type="project" value="UniProtKB-KW"/>
</dbReference>
<dbReference type="Gene3D" id="3.40.50.150">
    <property type="entry name" value="Vaccinia Virus protein VP39"/>
    <property type="match status" value="1"/>
</dbReference>
<evidence type="ECO:0000313" key="5">
    <source>
        <dbReference type="EMBL" id="KAL3283818.1"/>
    </source>
</evidence>
<dbReference type="EC" id="2.1.1.-" evidence="4"/>
<keyword evidence="6" id="KW-1185">Reference proteome</keyword>
<protein>
    <recommendedName>
        <fullName evidence="4">S-adenosylmethionine sensor upstream of mTORC1</fullName>
    </recommendedName>
    <alternativeName>
        <fullName evidence="4">Probable methyltransferase BMT2 homolog</fullName>
        <ecNumber evidence="4">2.1.1.-</ecNumber>
    </alternativeName>
</protein>